<dbReference type="OrthoDB" id="3235661at2"/>
<dbReference type="RefSeq" id="WP_024464618.1">
    <property type="nucleotide sequence ID" value="NZ_CP062939.1"/>
</dbReference>
<dbReference type="AlphaFoldDB" id="A0A087E0R2"/>
<feature type="domain" description="Antitoxin VbhA" evidence="1">
    <location>
        <begin position="7"/>
        <end position="53"/>
    </location>
</feature>
<name>A0A087E0R2_9BIFI</name>
<dbReference type="Proteomes" id="UP000029055">
    <property type="component" value="Unassembled WGS sequence"/>
</dbReference>
<reference evidence="2 3" key="1">
    <citation type="submission" date="2014-03" db="EMBL/GenBank/DDBJ databases">
        <title>Genomics of Bifidobacteria.</title>
        <authorList>
            <person name="Ventura M."/>
            <person name="Milani C."/>
            <person name="Lugli G.A."/>
        </authorList>
    </citation>
    <scope>NUCLEOTIDE SEQUENCE [LARGE SCALE GENOMIC DNA]</scope>
    <source>
        <strain evidence="2 3">LMG 11597</strain>
    </source>
</reference>
<evidence type="ECO:0000313" key="3">
    <source>
        <dbReference type="Proteomes" id="UP000029055"/>
    </source>
</evidence>
<accession>A0A087E0R2</accession>
<dbReference type="eggNOG" id="ENOG5031YMX">
    <property type="taxonomic scope" value="Bacteria"/>
</dbReference>
<gene>
    <name evidence="2" type="ORF">BISU_1926</name>
</gene>
<dbReference type="CDD" id="cd11586">
    <property type="entry name" value="VbhA_like"/>
    <property type="match status" value="1"/>
</dbReference>
<comment type="caution">
    <text evidence="2">The sequence shown here is derived from an EMBL/GenBank/DDBJ whole genome shotgun (WGS) entry which is preliminary data.</text>
</comment>
<dbReference type="Gene3D" id="1.10.8.1050">
    <property type="entry name" value="Antitoxin VbhA-like"/>
    <property type="match status" value="1"/>
</dbReference>
<dbReference type="InterPro" id="IPR043038">
    <property type="entry name" value="VbhA_sf"/>
</dbReference>
<evidence type="ECO:0000259" key="1">
    <source>
        <dbReference type="Pfam" id="PF18495"/>
    </source>
</evidence>
<dbReference type="EMBL" id="JGZR01000010">
    <property type="protein sequence ID" value="KFJ01363.1"/>
    <property type="molecule type" value="Genomic_DNA"/>
</dbReference>
<evidence type="ECO:0000313" key="2">
    <source>
        <dbReference type="EMBL" id="KFJ01363.1"/>
    </source>
</evidence>
<organism evidence="2 3">
    <name type="scientific">Bifidobacterium subtile</name>
    <dbReference type="NCBI Taxonomy" id="77635"/>
    <lineage>
        <taxon>Bacteria</taxon>
        <taxon>Bacillati</taxon>
        <taxon>Actinomycetota</taxon>
        <taxon>Actinomycetes</taxon>
        <taxon>Bifidobacteriales</taxon>
        <taxon>Bifidobacteriaceae</taxon>
        <taxon>Bifidobacterium</taxon>
    </lineage>
</organism>
<dbReference type="Pfam" id="PF18495">
    <property type="entry name" value="VbhA"/>
    <property type="match status" value="1"/>
</dbReference>
<dbReference type="InterPro" id="IPR033788">
    <property type="entry name" value="VbhA-like"/>
</dbReference>
<protein>
    <recommendedName>
        <fullName evidence="1">Antitoxin VbhA domain-containing protein</fullName>
    </recommendedName>
</protein>
<dbReference type="InterPro" id="IPR041535">
    <property type="entry name" value="VbhA"/>
</dbReference>
<sequence>MDERTRRALALRDGMHSAELEGGRVTDAFRRDAQEYVDGSIDLQGLLDRLNQRYAMHSSL</sequence>
<dbReference type="STRING" id="77635.BISU_1926"/>
<proteinExistence type="predicted"/>
<keyword evidence="3" id="KW-1185">Reference proteome</keyword>